<feature type="domain" description="Coenzyme F420 hydrogenase/dehydrogenase beta subunit C-terminal" evidence="2">
    <location>
        <begin position="92"/>
        <end position="260"/>
    </location>
</feature>
<dbReference type="RefSeq" id="WP_055265016.1">
    <property type="nucleotide sequence ID" value="NZ_CZAL01000001.1"/>
</dbReference>
<dbReference type="InterPro" id="IPR007525">
    <property type="entry name" value="FrhB_FdhB_C"/>
</dbReference>
<reference evidence="3 4" key="1">
    <citation type="submission" date="2015-09" db="EMBL/GenBank/DDBJ databases">
        <authorList>
            <consortium name="Pathogen Informatics"/>
        </authorList>
    </citation>
    <scope>NUCLEOTIDE SEQUENCE [LARGE SCALE GENOMIC DNA]</scope>
    <source>
        <strain evidence="3 4">2789STDY5834885</strain>
    </source>
</reference>
<sequence>MKLEKVYACYSKDKDVRLSSSSGAVFSSLAEYVLNKNGIIYGVAMSEDCYSAEFIAVTDRSELIKLRGSKYLQAKVGDTFKKVKVELQAGKLVLFTGTGCQVNGLKKFLGKDYENLICMDVICHGAPSPALWREYAQYQEKKSGGKLKGINFRCKDESWTDFGMKEVLENIPEDSVKKFYISKDKDPYMQMFLRDYCLRPSCYECVAKKEKMSDLTVADFWGIKEAAPEMNDGLGTSLVLIRTQKGKEIFNYISCKMKLKEVTYEAGVKGNPAEYKSCARPSQRDTFFDDMHTMSFEELEGKYAAPIKYSLKTRVKRKVKKIIKNMLQVIGGGGRAESNIEYGLLFVLRV</sequence>
<evidence type="ECO:0000313" key="4">
    <source>
        <dbReference type="Proteomes" id="UP000095709"/>
    </source>
</evidence>
<evidence type="ECO:0000313" key="3">
    <source>
        <dbReference type="EMBL" id="CUO69375.1"/>
    </source>
</evidence>
<dbReference type="InterPro" id="IPR052977">
    <property type="entry name" value="Polyferredoxin-like_ET"/>
</dbReference>
<dbReference type="PANTHER" id="PTHR43193:SF2">
    <property type="entry name" value="POLYFERREDOXIN PROTEIN FWDF"/>
    <property type="match status" value="1"/>
</dbReference>
<dbReference type="PANTHER" id="PTHR43193">
    <property type="match status" value="1"/>
</dbReference>
<dbReference type="Pfam" id="PF04422">
    <property type="entry name" value="FrhB_FdhB_N"/>
    <property type="match status" value="1"/>
</dbReference>
<dbReference type="Pfam" id="PF04432">
    <property type="entry name" value="FrhB_FdhB_C"/>
    <property type="match status" value="1"/>
</dbReference>
<dbReference type="EMBL" id="CZAL01000001">
    <property type="protein sequence ID" value="CUO69375.1"/>
    <property type="molecule type" value="Genomic_DNA"/>
</dbReference>
<name>A0A174H974_9FIRM</name>
<feature type="domain" description="Coenzyme F420 hydrogenase/dehydrogenase beta subunit N-terminal" evidence="1">
    <location>
        <begin position="6"/>
        <end position="75"/>
    </location>
</feature>
<dbReference type="Proteomes" id="UP000095709">
    <property type="component" value="Unassembled WGS sequence"/>
</dbReference>
<dbReference type="AlphaFoldDB" id="A0A174H974"/>
<organism evidence="3 4">
    <name type="scientific">Fusicatenibacter saccharivorans</name>
    <dbReference type="NCBI Taxonomy" id="1150298"/>
    <lineage>
        <taxon>Bacteria</taxon>
        <taxon>Bacillati</taxon>
        <taxon>Bacillota</taxon>
        <taxon>Clostridia</taxon>
        <taxon>Lachnospirales</taxon>
        <taxon>Lachnospiraceae</taxon>
        <taxon>Fusicatenibacter</taxon>
    </lineage>
</organism>
<evidence type="ECO:0000259" key="2">
    <source>
        <dbReference type="Pfam" id="PF04432"/>
    </source>
</evidence>
<accession>A0A174H974</accession>
<protein>
    <submittedName>
        <fullName evidence="3">Coenzyme F420-reducing hydrogenase subunit beta</fullName>
    </submittedName>
</protein>
<dbReference type="InterPro" id="IPR007516">
    <property type="entry name" value="Co_F420_Hydgase/DH_bsu_N"/>
</dbReference>
<proteinExistence type="predicted"/>
<gene>
    <name evidence="3" type="ORF">ERS852498_00255</name>
</gene>
<evidence type="ECO:0000259" key="1">
    <source>
        <dbReference type="Pfam" id="PF04422"/>
    </source>
</evidence>